<name>A0ABM8CVP0_9NOCA</name>
<sequence length="140" mass="14935">MARMSSSSTPERRARCLPVGKLRAMSAETATAPEKLSGALVESVKGFVADHGRSATAVLQPIGRAGVRVTLVGSDGVLGDRVVPDLETAKALVATIDGLTEADEWDRELTSIVTPRKGHWAKMAGWVAKQARFPKARNEK</sequence>
<organism evidence="1 2">
    <name type="scientific">Nocardia sputorum</name>
    <dbReference type="NCBI Taxonomy" id="2984338"/>
    <lineage>
        <taxon>Bacteria</taxon>
        <taxon>Bacillati</taxon>
        <taxon>Actinomycetota</taxon>
        <taxon>Actinomycetes</taxon>
        <taxon>Mycobacteriales</taxon>
        <taxon>Nocardiaceae</taxon>
        <taxon>Nocardia</taxon>
    </lineage>
</organism>
<accession>A0ABM8CVP0</accession>
<dbReference type="Proteomes" id="UP001317870">
    <property type="component" value="Chromosome"/>
</dbReference>
<gene>
    <name evidence="1" type="ORF">IFM12276_20760</name>
</gene>
<keyword evidence="2" id="KW-1185">Reference proteome</keyword>
<reference evidence="1 2" key="1">
    <citation type="submission" date="2022-11" db="EMBL/GenBank/DDBJ databases">
        <title>Genome Sequencing of Nocardia sp. ON39_IFM12276 and assembly.</title>
        <authorList>
            <person name="Shimojima M."/>
            <person name="Toyokawa M."/>
            <person name="Uesaka K."/>
        </authorList>
    </citation>
    <scope>NUCLEOTIDE SEQUENCE [LARGE SCALE GENOMIC DNA]</scope>
    <source>
        <strain evidence="1 2">IFM 12276</strain>
    </source>
</reference>
<dbReference type="EMBL" id="AP026978">
    <property type="protein sequence ID" value="BDT99047.1"/>
    <property type="molecule type" value="Genomic_DNA"/>
</dbReference>
<proteinExistence type="predicted"/>
<evidence type="ECO:0000313" key="2">
    <source>
        <dbReference type="Proteomes" id="UP001317870"/>
    </source>
</evidence>
<evidence type="ECO:0000313" key="1">
    <source>
        <dbReference type="EMBL" id="BDT99047.1"/>
    </source>
</evidence>
<protein>
    <submittedName>
        <fullName evidence="1">Uncharacterized protein</fullName>
    </submittedName>
</protein>